<dbReference type="EMBL" id="NOII01000003">
    <property type="protein sequence ID" value="OYD57658.1"/>
    <property type="molecule type" value="Genomic_DNA"/>
</dbReference>
<evidence type="ECO:0000259" key="2">
    <source>
        <dbReference type="PROSITE" id="PS50943"/>
    </source>
</evidence>
<dbReference type="Pfam" id="PF01381">
    <property type="entry name" value="HTH_3"/>
    <property type="match status" value="1"/>
</dbReference>
<dbReference type="InterPro" id="IPR019734">
    <property type="entry name" value="TPR_rpt"/>
</dbReference>
<organism evidence="3 4">
    <name type="scientific">Fictibacillus aquaticus</name>
    <dbReference type="NCBI Taxonomy" id="2021314"/>
    <lineage>
        <taxon>Bacteria</taxon>
        <taxon>Bacillati</taxon>
        <taxon>Bacillota</taxon>
        <taxon>Bacilli</taxon>
        <taxon>Bacillales</taxon>
        <taxon>Fictibacillaceae</taxon>
        <taxon>Fictibacillus</taxon>
    </lineage>
</organism>
<sequence>MIYKMLHFIYNFPKYRIKEAGILIRGEKIKYYREKNNLTQKELTDGICSIPYLSKVENNLLQPSDEILELLCNRLNLKYEELTPSLSTEAIVNSLKEWYEEIKFRNKDNSDHIYQQMQENMIGIQDIEILALFHVMSSRHFMLTNEFERAQSHLETASTYLHYISGETKSYYYYFLGLYEYLNGSYDKALEYYLKVQGAVNEPEYYYQLALIYTKLNKISMAITSTEKALVEFNKNILFYKVIDCYILLAVNYNRIHECETAKSYLQLALRGSKSLKDADYFKKVIYHNLGFVAQTEKKSDEAVDYFLQSIHESPEMQGRELTIYLLAKELLNMGKWEECGTWIHKGMSLLTEKNSTYYLLRELQYQVETEDDTEGYKAFIETEALPHFLDKKDVSNICNCYEWLGKYYDARHHYKKSSECYVKANQLKNTYY</sequence>
<dbReference type="Proteomes" id="UP000215059">
    <property type="component" value="Unassembled WGS sequence"/>
</dbReference>
<accession>A0A235F8R2</accession>
<dbReference type="Pfam" id="PF13181">
    <property type="entry name" value="TPR_8"/>
    <property type="match status" value="1"/>
</dbReference>
<dbReference type="InterPro" id="IPR011990">
    <property type="entry name" value="TPR-like_helical_dom_sf"/>
</dbReference>
<evidence type="ECO:0000256" key="1">
    <source>
        <dbReference type="PROSITE-ProRule" id="PRU00339"/>
    </source>
</evidence>
<dbReference type="AlphaFoldDB" id="A0A235F8R2"/>
<keyword evidence="1" id="KW-0802">TPR repeat</keyword>
<name>A0A235F8R2_9BACL</name>
<feature type="repeat" description="TPR" evidence="1">
    <location>
        <begin position="284"/>
        <end position="317"/>
    </location>
</feature>
<proteinExistence type="predicted"/>
<dbReference type="SMART" id="SM00530">
    <property type="entry name" value="HTH_XRE"/>
    <property type="match status" value="1"/>
</dbReference>
<dbReference type="InterPro" id="IPR001387">
    <property type="entry name" value="Cro/C1-type_HTH"/>
</dbReference>
<gene>
    <name evidence="3" type="ORF">CGZ90_13415</name>
</gene>
<feature type="domain" description="HTH cro/C1-type" evidence="2">
    <location>
        <begin position="29"/>
        <end position="82"/>
    </location>
</feature>
<dbReference type="SMART" id="SM00028">
    <property type="entry name" value="TPR"/>
    <property type="match status" value="3"/>
</dbReference>
<evidence type="ECO:0000313" key="3">
    <source>
        <dbReference type="EMBL" id="OYD57658.1"/>
    </source>
</evidence>
<dbReference type="SUPFAM" id="SSF47413">
    <property type="entry name" value="lambda repressor-like DNA-binding domains"/>
    <property type="match status" value="1"/>
</dbReference>
<dbReference type="Gene3D" id="1.25.40.10">
    <property type="entry name" value="Tetratricopeptide repeat domain"/>
    <property type="match status" value="1"/>
</dbReference>
<keyword evidence="4" id="KW-1185">Reference proteome</keyword>
<evidence type="ECO:0000313" key="4">
    <source>
        <dbReference type="Proteomes" id="UP000215059"/>
    </source>
</evidence>
<dbReference type="OrthoDB" id="252257at2"/>
<dbReference type="Gene3D" id="1.10.260.40">
    <property type="entry name" value="lambda repressor-like DNA-binding domains"/>
    <property type="match status" value="1"/>
</dbReference>
<comment type="caution">
    <text evidence="3">The sequence shown here is derived from an EMBL/GenBank/DDBJ whole genome shotgun (WGS) entry which is preliminary data.</text>
</comment>
<dbReference type="CDD" id="cd00093">
    <property type="entry name" value="HTH_XRE"/>
    <property type="match status" value="1"/>
</dbReference>
<dbReference type="PROSITE" id="PS50943">
    <property type="entry name" value="HTH_CROC1"/>
    <property type="match status" value="1"/>
</dbReference>
<dbReference type="PROSITE" id="PS50005">
    <property type="entry name" value="TPR"/>
    <property type="match status" value="1"/>
</dbReference>
<dbReference type="GO" id="GO:0003677">
    <property type="term" value="F:DNA binding"/>
    <property type="evidence" value="ECO:0007669"/>
    <property type="project" value="InterPro"/>
</dbReference>
<protein>
    <recommendedName>
        <fullName evidence="2">HTH cro/C1-type domain-containing protein</fullName>
    </recommendedName>
</protein>
<dbReference type="InterPro" id="IPR010982">
    <property type="entry name" value="Lambda_DNA-bd_dom_sf"/>
</dbReference>
<dbReference type="SUPFAM" id="SSF48452">
    <property type="entry name" value="TPR-like"/>
    <property type="match status" value="1"/>
</dbReference>
<reference evidence="3" key="1">
    <citation type="submission" date="2017-07" db="EMBL/GenBank/DDBJ databases">
        <title>Fictibacillus sp. nov. GDSW-R2A3 Genome sequencing and assembly.</title>
        <authorList>
            <person name="Mayilraj S."/>
        </authorList>
    </citation>
    <scope>NUCLEOTIDE SEQUENCE [LARGE SCALE GENOMIC DNA]</scope>
    <source>
        <strain evidence="3">GDSW-R2A3</strain>
    </source>
</reference>
<dbReference type="Gene3D" id="1.25.40.1000">
    <property type="match status" value="1"/>
</dbReference>